<dbReference type="PANTHER" id="PTHR23389:SF9">
    <property type="entry name" value="DNA LIGASE"/>
    <property type="match status" value="1"/>
</dbReference>
<dbReference type="GO" id="GO:0046872">
    <property type="term" value="F:metal ion binding"/>
    <property type="evidence" value="ECO:0007669"/>
    <property type="project" value="UniProtKB-KW"/>
</dbReference>
<dbReference type="FunFam" id="1.10.150.20:FF:000006">
    <property type="entry name" value="DNA ligase"/>
    <property type="match status" value="1"/>
</dbReference>
<dbReference type="InterPro" id="IPR013840">
    <property type="entry name" value="DNAligase_N"/>
</dbReference>
<evidence type="ECO:0000313" key="15">
    <source>
        <dbReference type="Proteomes" id="UP000198625"/>
    </source>
</evidence>
<keyword evidence="15" id="KW-1185">Reference proteome</keyword>
<evidence type="ECO:0000256" key="11">
    <source>
        <dbReference type="ARBA" id="ARBA00034005"/>
    </source>
</evidence>
<feature type="domain" description="BRCT" evidence="13">
    <location>
        <begin position="586"/>
        <end position="664"/>
    </location>
</feature>
<evidence type="ECO:0000313" key="14">
    <source>
        <dbReference type="EMBL" id="SDZ09015.1"/>
    </source>
</evidence>
<dbReference type="InterPro" id="IPR012340">
    <property type="entry name" value="NA-bd_OB-fold"/>
</dbReference>
<dbReference type="SUPFAM" id="SSF56091">
    <property type="entry name" value="DNA ligase/mRNA capping enzyme, catalytic domain"/>
    <property type="match status" value="1"/>
</dbReference>
<keyword evidence="2 12" id="KW-0436">Ligase</keyword>
<keyword evidence="3 12" id="KW-0235">DNA replication</keyword>
<keyword evidence="5 12" id="KW-0227">DNA damage</keyword>
<name>A0A1H3Q7J9_9FIRM</name>
<feature type="binding site" evidence="12">
    <location>
        <begin position="79"/>
        <end position="80"/>
    </location>
    <ligand>
        <name>NAD(+)</name>
        <dbReference type="ChEBI" id="CHEBI:57540"/>
    </ligand>
</feature>
<dbReference type="PANTHER" id="PTHR23389">
    <property type="entry name" value="CHROMOSOME TRANSMISSION FIDELITY FACTOR 18"/>
    <property type="match status" value="1"/>
</dbReference>
<dbReference type="Gene3D" id="1.10.287.610">
    <property type="entry name" value="Helix hairpin bin"/>
    <property type="match status" value="1"/>
</dbReference>
<dbReference type="RefSeq" id="WP_091730138.1">
    <property type="nucleotide sequence ID" value="NZ_FNQE01000018.1"/>
</dbReference>
<dbReference type="Gene3D" id="3.40.50.10190">
    <property type="entry name" value="BRCT domain"/>
    <property type="match status" value="1"/>
</dbReference>
<dbReference type="Gene3D" id="3.30.470.30">
    <property type="entry name" value="DNA ligase/mRNA capping enzyme"/>
    <property type="match status" value="1"/>
</dbReference>
<dbReference type="InterPro" id="IPR004150">
    <property type="entry name" value="NAD_DNA_ligase_OB"/>
</dbReference>
<comment type="cofactor">
    <cofactor evidence="12">
        <name>Mg(2+)</name>
        <dbReference type="ChEBI" id="CHEBI:18420"/>
    </cofactor>
    <cofactor evidence="12">
        <name>Mn(2+)</name>
        <dbReference type="ChEBI" id="CHEBI:29035"/>
    </cofactor>
</comment>
<dbReference type="STRING" id="415015.SAMN05660462_01825"/>
<dbReference type="InterPro" id="IPR041663">
    <property type="entry name" value="DisA/LigA_HHH"/>
</dbReference>
<comment type="catalytic activity">
    <reaction evidence="11 12">
        <text>NAD(+) + (deoxyribonucleotide)n-3'-hydroxyl + 5'-phospho-(deoxyribonucleotide)m = (deoxyribonucleotide)n+m + AMP + beta-nicotinamide D-nucleotide.</text>
        <dbReference type="EC" id="6.5.1.2"/>
    </reaction>
</comment>
<feature type="binding site" evidence="12">
    <location>
        <position position="408"/>
    </location>
    <ligand>
        <name>Zn(2+)</name>
        <dbReference type="ChEBI" id="CHEBI:29105"/>
    </ligand>
</feature>
<sequence length="664" mass="75279">MNKLDRIKELIDIINDLNYYYYTLDNPKLSDREYDKLYDELVSLEKETGNILPDSPTQRVGGIPLEKFEKHRHLGSLWSLDKGQSFSELRNWDQRVKRLIEQYNMEHEDKLPQPTYVMELKFDGLTINLTYENGNLIQGATRGSGTTGEAILPQLKTIKSIPLSIKHKGIIEVQGEGLMPLSALEKYNETAAEPLKNARNAAAGALRNLDPKITAERNLIAYFYNIGYGENLSFNTHVEMIEFLKDNRFPVNDYLKTFNNIEEVIHEIERIKEDRKGLDVLTDGLVIKIDHMKTRDALGYTQKFPRWAIAYKFEAEEVTTELLGIEWNVGRTGKVTPTALLQPIDIGGVTVRRATLNNWDDIQRKQVALGCRVWLRRSNDVIPEIMGIVDDDCTNMEEIKKPEKCPACDSDLVQEGVHIFCPNSLSCKPQLVSRLVHFASRDAMNIEGFSEKTAAQLFEEIHLKDIPQLYELKYEDIINLERFGPKKAQNLLLAIEKSKECTLDSFIYALGIPNVGKKTASDLAHEFKSLEKLMEAEREKLITIPDIGDIVANSIIEFFHDEKILSSIEKLMSEGINIKYEHEEIVEETMFTGKTVVITGSIEGLTRSEAEAIIKKMGGKTSGSVSRKTDYVIVGEEAGSKADKAKELGVDIITGQKFLDIIKK</sequence>
<evidence type="ECO:0000256" key="1">
    <source>
        <dbReference type="ARBA" id="ARBA00004067"/>
    </source>
</evidence>
<feature type="binding site" evidence="12">
    <location>
        <position position="421"/>
    </location>
    <ligand>
        <name>Zn(2+)</name>
        <dbReference type="ChEBI" id="CHEBI:29105"/>
    </ligand>
</feature>
<dbReference type="GO" id="GO:0006281">
    <property type="term" value="P:DNA repair"/>
    <property type="evidence" value="ECO:0007669"/>
    <property type="project" value="UniProtKB-KW"/>
</dbReference>
<dbReference type="InterPro" id="IPR013839">
    <property type="entry name" value="DNAligase_adenylation"/>
</dbReference>
<keyword evidence="6 12" id="KW-0862">Zinc</keyword>
<keyword evidence="10 12" id="KW-0464">Manganese</keyword>
<organism evidence="14 15">
    <name type="scientific">Proteiniborus ethanoligenes</name>
    <dbReference type="NCBI Taxonomy" id="415015"/>
    <lineage>
        <taxon>Bacteria</taxon>
        <taxon>Bacillati</taxon>
        <taxon>Bacillota</taxon>
        <taxon>Clostridia</taxon>
        <taxon>Eubacteriales</taxon>
        <taxon>Proteiniborus</taxon>
    </lineage>
</organism>
<evidence type="ECO:0000256" key="2">
    <source>
        <dbReference type="ARBA" id="ARBA00022598"/>
    </source>
</evidence>
<dbReference type="GO" id="GO:0006260">
    <property type="term" value="P:DNA replication"/>
    <property type="evidence" value="ECO:0007669"/>
    <property type="project" value="UniProtKB-KW"/>
</dbReference>
<keyword evidence="8 12" id="KW-0520">NAD</keyword>
<dbReference type="CDD" id="cd17748">
    <property type="entry name" value="BRCT_DNA_ligase_like"/>
    <property type="match status" value="1"/>
</dbReference>
<dbReference type="AlphaFoldDB" id="A0A1H3Q7J9"/>
<evidence type="ECO:0000259" key="13">
    <source>
        <dbReference type="PROSITE" id="PS50172"/>
    </source>
</evidence>
<dbReference type="PIRSF" id="PIRSF001604">
    <property type="entry name" value="LigA"/>
    <property type="match status" value="1"/>
</dbReference>
<evidence type="ECO:0000256" key="4">
    <source>
        <dbReference type="ARBA" id="ARBA00022723"/>
    </source>
</evidence>
<dbReference type="HAMAP" id="MF_01588">
    <property type="entry name" value="DNA_ligase_A"/>
    <property type="match status" value="1"/>
</dbReference>
<evidence type="ECO:0000256" key="7">
    <source>
        <dbReference type="ARBA" id="ARBA00022842"/>
    </source>
</evidence>
<feature type="binding site" evidence="12">
    <location>
        <position position="312"/>
    </location>
    <ligand>
        <name>NAD(+)</name>
        <dbReference type="ChEBI" id="CHEBI:57540"/>
    </ligand>
</feature>
<evidence type="ECO:0000256" key="12">
    <source>
        <dbReference type="HAMAP-Rule" id="MF_01588"/>
    </source>
</evidence>
<feature type="binding site" evidence="12">
    <location>
        <position position="142"/>
    </location>
    <ligand>
        <name>NAD(+)</name>
        <dbReference type="ChEBI" id="CHEBI:57540"/>
    </ligand>
</feature>
<feature type="binding site" evidence="12">
    <location>
        <position position="405"/>
    </location>
    <ligand>
        <name>Zn(2+)</name>
        <dbReference type="ChEBI" id="CHEBI:29105"/>
    </ligand>
</feature>
<keyword evidence="4 12" id="KW-0479">Metal-binding</keyword>
<dbReference type="NCBIfam" id="NF005932">
    <property type="entry name" value="PRK07956.1"/>
    <property type="match status" value="1"/>
</dbReference>
<dbReference type="NCBIfam" id="TIGR00575">
    <property type="entry name" value="dnlj"/>
    <property type="match status" value="1"/>
</dbReference>
<dbReference type="Gene3D" id="1.10.150.20">
    <property type="entry name" value="5' to 3' exonuclease, C-terminal subdomain"/>
    <property type="match status" value="2"/>
</dbReference>
<accession>A0A1H3Q7J9</accession>
<dbReference type="InterPro" id="IPR001679">
    <property type="entry name" value="DNA_ligase"/>
</dbReference>
<dbReference type="GO" id="GO:0005829">
    <property type="term" value="C:cytosol"/>
    <property type="evidence" value="ECO:0007669"/>
    <property type="project" value="TreeGrafter"/>
</dbReference>
<dbReference type="SMART" id="SM00292">
    <property type="entry name" value="BRCT"/>
    <property type="match status" value="1"/>
</dbReference>
<dbReference type="SUPFAM" id="SSF50249">
    <property type="entry name" value="Nucleic acid-binding proteins"/>
    <property type="match status" value="1"/>
</dbReference>
<proteinExistence type="inferred from homology"/>
<feature type="binding site" evidence="12">
    <location>
        <begin position="31"/>
        <end position="35"/>
    </location>
    <ligand>
        <name>NAD(+)</name>
        <dbReference type="ChEBI" id="CHEBI:57540"/>
    </ligand>
</feature>
<feature type="binding site" evidence="12">
    <location>
        <position position="427"/>
    </location>
    <ligand>
        <name>Zn(2+)</name>
        <dbReference type="ChEBI" id="CHEBI:29105"/>
    </ligand>
</feature>
<dbReference type="Gene3D" id="2.40.50.140">
    <property type="entry name" value="Nucleic acid-binding proteins"/>
    <property type="match status" value="1"/>
</dbReference>
<dbReference type="Pfam" id="PF00533">
    <property type="entry name" value="BRCT"/>
    <property type="match status" value="1"/>
</dbReference>
<dbReference type="Pfam" id="PF01653">
    <property type="entry name" value="DNA_ligase_aden"/>
    <property type="match status" value="1"/>
</dbReference>
<evidence type="ECO:0000256" key="8">
    <source>
        <dbReference type="ARBA" id="ARBA00023027"/>
    </source>
</evidence>
<dbReference type="SUPFAM" id="SSF52113">
    <property type="entry name" value="BRCT domain"/>
    <property type="match status" value="1"/>
</dbReference>
<reference evidence="14 15" key="1">
    <citation type="submission" date="2016-10" db="EMBL/GenBank/DDBJ databases">
        <authorList>
            <person name="de Groot N.N."/>
        </authorList>
    </citation>
    <scope>NUCLEOTIDE SEQUENCE [LARGE SCALE GENOMIC DNA]</scope>
    <source>
        <strain evidence="14 15">DSM 21650</strain>
    </source>
</reference>
<dbReference type="SMART" id="SM00532">
    <property type="entry name" value="LIGANc"/>
    <property type="match status" value="1"/>
</dbReference>
<feature type="binding site" evidence="12">
    <location>
        <position position="288"/>
    </location>
    <ligand>
        <name>NAD(+)</name>
        <dbReference type="ChEBI" id="CHEBI:57540"/>
    </ligand>
</feature>
<dbReference type="InterPro" id="IPR010994">
    <property type="entry name" value="RuvA_2-like"/>
</dbReference>
<evidence type="ECO:0000256" key="9">
    <source>
        <dbReference type="ARBA" id="ARBA00023204"/>
    </source>
</evidence>
<gene>
    <name evidence="12" type="primary">ligA</name>
    <name evidence="14" type="ORF">SAMN05660462_01825</name>
</gene>
<dbReference type="InterPro" id="IPR036420">
    <property type="entry name" value="BRCT_dom_sf"/>
</dbReference>
<feature type="binding site" evidence="12">
    <location>
        <position position="119"/>
    </location>
    <ligand>
        <name>NAD(+)</name>
        <dbReference type="ChEBI" id="CHEBI:57540"/>
    </ligand>
</feature>
<dbReference type="CDD" id="cd00114">
    <property type="entry name" value="LIGANc"/>
    <property type="match status" value="1"/>
</dbReference>
<keyword evidence="7 12" id="KW-0460">Magnesium</keyword>
<dbReference type="SMART" id="SM00278">
    <property type="entry name" value="HhH1"/>
    <property type="match status" value="4"/>
</dbReference>
<dbReference type="EMBL" id="FNQE01000018">
    <property type="protein sequence ID" value="SDZ09015.1"/>
    <property type="molecule type" value="Genomic_DNA"/>
</dbReference>
<dbReference type="CDD" id="cd09897">
    <property type="entry name" value="H3TH_FEN1-XPG-like"/>
    <property type="match status" value="1"/>
</dbReference>
<dbReference type="GO" id="GO:0003911">
    <property type="term" value="F:DNA ligase (NAD+) activity"/>
    <property type="evidence" value="ECO:0007669"/>
    <property type="project" value="UniProtKB-UniRule"/>
</dbReference>
<keyword evidence="9 12" id="KW-0234">DNA repair</keyword>
<dbReference type="Proteomes" id="UP000198625">
    <property type="component" value="Unassembled WGS sequence"/>
</dbReference>
<dbReference type="PROSITE" id="PS50172">
    <property type="entry name" value="BRCT"/>
    <property type="match status" value="1"/>
</dbReference>
<dbReference type="InterPro" id="IPR001357">
    <property type="entry name" value="BRCT_dom"/>
</dbReference>
<dbReference type="Pfam" id="PF03120">
    <property type="entry name" value="OB_DNA_ligase"/>
    <property type="match status" value="1"/>
</dbReference>
<dbReference type="GO" id="GO:0003677">
    <property type="term" value="F:DNA binding"/>
    <property type="evidence" value="ECO:0007669"/>
    <property type="project" value="InterPro"/>
</dbReference>
<dbReference type="OrthoDB" id="9759736at2"/>
<dbReference type="Pfam" id="PF12826">
    <property type="entry name" value="HHH_2"/>
    <property type="match status" value="1"/>
</dbReference>
<comment type="similarity">
    <text evidence="12">Belongs to the NAD-dependent DNA ligase family. LigA subfamily.</text>
</comment>
<feature type="active site" description="N6-AMP-lysine intermediate" evidence="12">
    <location>
        <position position="121"/>
    </location>
</feature>
<evidence type="ECO:0000256" key="3">
    <source>
        <dbReference type="ARBA" id="ARBA00022705"/>
    </source>
</evidence>
<protein>
    <recommendedName>
        <fullName evidence="12">DNA ligase</fullName>
        <ecNumber evidence="12">6.5.1.2</ecNumber>
    </recommendedName>
    <alternativeName>
        <fullName evidence="12">Polydeoxyribonucleotide synthase [NAD(+)]</fullName>
    </alternativeName>
</protein>
<dbReference type="InterPro" id="IPR003583">
    <property type="entry name" value="Hlx-hairpin-Hlx_DNA-bd_motif"/>
</dbReference>
<evidence type="ECO:0000256" key="10">
    <source>
        <dbReference type="ARBA" id="ARBA00023211"/>
    </source>
</evidence>
<evidence type="ECO:0000256" key="6">
    <source>
        <dbReference type="ARBA" id="ARBA00022833"/>
    </source>
</evidence>
<comment type="function">
    <text evidence="1 12">DNA ligase that catalyzes the formation of phosphodiester linkages between 5'-phosphoryl and 3'-hydroxyl groups in double-stranded DNA using NAD as a coenzyme and as the energy source for the reaction. It is essential for DNA replication and repair of damaged DNA.</text>
</comment>
<dbReference type="SUPFAM" id="SSF47781">
    <property type="entry name" value="RuvA domain 2-like"/>
    <property type="match status" value="1"/>
</dbReference>
<feature type="binding site" evidence="12">
    <location>
        <position position="176"/>
    </location>
    <ligand>
        <name>NAD(+)</name>
        <dbReference type="ChEBI" id="CHEBI:57540"/>
    </ligand>
</feature>
<evidence type="ECO:0000256" key="5">
    <source>
        <dbReference type="ARBA" id="ARBA00022763"/>
    </source>
</evidence>
<dbReference type="InterPro" id="IPR033136">
    <property type="entry name" value="DNA_ligase_CS"/>
</dbReference>
<dbReference type="PROSITE" id="PS01056">
    <property type="entry name" value="DNA_LIGASE_N2"/>
    <property type="match status" value="1"/>
</dbReference>
<dbReference type="EC" id="6.5.1.2" evidence="12"/>
<dbReference type="FunFam" id="1.10.150.20:FF:000007">
    <property type="entry name" value="DNA ligase"/>
    <property type="match status" value="1"/>
</dbReference>